<accession>A0A0D2MQB1</accession>
<evidence type="ECO:0000313" key="1">
    <source>
        <dbReference type="EMBL" id="KIZ04860.1"/>
    </source>
</evidence>
<name>A0A0D2MQB1_9CHLO</name>
<reference evidence="1 2" key="1">
    <citation type="journal article" date="2013" name="BMC Genomics">
        <title>Reconstruction of the lipid metabolism for the microalga Monoraphidium neglectum from its genome sequence reveals characteristics suitable for biofuel production.</title>
        <authorList>
            <person name="Bogen C."/>
            <person name="Al-Dilaimi A."/>
            <person name="Albersmeier A."/>
            <person name="Wichmann J."/>
            <person name="Grundmann M."/>
            <person name="Rupp O."/>
            <person name="Lauersen K.J."/>
            <person name="Blifernez-Klassen O."/>
            <person name="Kalinowski J."/>
            <person name="Goesmann A."/>
            <person name="Mussgnug J.H."/>
            <person name="Kruse O."/>
        </authorList>
    </citation>
    <scope>NUCLEOTIDE SEQUENCE [LARGE SCALE GENOMIC DNA]</scope>
    <source>
        <strain evidence="1 2">SAG 48.87</strain>
    </source>
</reference>
<gene>
    <name evidence="1" type="ORF">MNEG_3092</name>
</gene>
<proteinExistence type="predicted"/>
<dbReference type="AlphaFoldDB" id="A0A0D2MQB1"/>
<dbReference type="KEGG" id="mng:MNEG_3092"/>
<sequence length="180" mass="19414">MSGSTTSISSMTSFVPVPEQRAALATAELSYALRSKLACVLGRVSQIFNGHHANISLLQVWFPDAAGSRASKDALQAEYHADCELVVMADPCFDGFRTASAQCHDCGRLSMPGRVFRSGHVQVVQNLRVLPSCLHPRSRLDGALADRVAEALYLPVYDRERPESGPAAVLEALLCARDGD</sequence>
<dbReference type="GeneID" id="25735970"/>
<dbReference type="EMBL" id="KK100594">
    <property type="protein sequence ID" value="KIZ04860.1"/>
    <property type="molecule type" value="Genomic_DNA"/>
</dbReference>
<keyword evidence="2" id="KW-1185">Reference proteome</keyword>
<dbReference type="Proteomes" id="UP000054498">
    <property type="component" value="Unassembled WGS sequence"/>
</dbReference>
<dbReference type="RefSeq" id="XP_013903879.1">
    <property type="nucleotide sequence ID" value="XM_014048425.1"/>
</dbReference>
<protein>
    <submittedName>
        <fullName evidence="1">Uncharacterized protein</fullName>
    </submittedName>
</protein>
<evidence type="ECO:0000313" key="2">
    <source>
        <dbReference type="Proteomes" id="UP000054498"/>
    </source>
</evidence>
<dbReference type="OrthoDB" id="514480at2759"/>
<organism evidence="1 2">
    <name type="scientific">Monoraphidium neglectum</name>
    <dbReference type="NCBI Taxonomy" id="145388"/>
    <lineage>
        <taxon>Eukaryota</taxon>
        <taxon>Viridiplantae</taxon>
        <taxon>Chlorophyta</taxon>
        <taxon>core chlorophytes</taxon>
        <taxon>Chlorophyceae</taxon>
        <taxon>CS clade</taxon>
        <taxon>Sphaeropleales</taxon>
        <taxon>Selenastraceae</taxon>
        <taxon>Monoraphidium</taxon>
    </lineage>
</organism>